<dbReference type="EMBL" id="QUAJ01000016">
    <property type="protein sequence ID" value="REI40765.1"/>
    <property type="molecule type" value="Genomic_DNA"/>
</dbReference>
<keyword evidence="4" id="KW-0805">Transcription regulation</keyword>
<dbReference type="InterPro" id="IPR000014">
    <property type="entry name" value="PAS"/>
</dbReference>
<keyword evidence="1" id="KW-0547">Nucleotide-binding</keyword>
<dbReference type="Pfam" id="PF25601">
    <property type="entry name" value="AAA_lid_14"/>
    <property type="match status" value="1"/>
</dbReference>
<gene>
    <name evidence="10" type="ORF">DYH56_09790</name>
</gene>
<dbReference type="PANTHER" id="PTHR32071">
    <property type="entry name" value="TRANSCRIPTIONAL REGULATORY PROTEIN"/>
    <property type="match status" value="1"/>
</dbReference>
<sequence length="449" mass="51748">MNDKNELKYSVFKNLVDNLYDEVIVWDDDYKIVYVNKASYRHYGLSPEELIGKTFYELTKKEYWYPSVLPDVYKNPRIVSIIQKTHLGAKIKTTAVPIFSAKGKLEYVAMNVKDVVSEVPSTVKDTVELKNKDFITMSKEMTVLLSLTEKIAKIDSTVLIQGESGTGKTFLAKYLHKKSKRSKKPFISINCASINGNLLESELFGYVKGAFTGAVGSGKKGFIQIADGGILFLDEIGEMPLELQAKFLHVIQDREFIPVGGTKPIKIDIKIVAATNRNLKEMVNIGKFRRDLYYRLNIFELLIPPLRKRERDITPLANYFLNKNNEKYGRNCYLDEKTLKIMLGYSWPGNIRELSHIIERLVVTSEKTKIMPNILPGEFFTLQDEEENIFENTDINLDEIMSEYEEKIIKKYYELYPSSRKLSKELKISQSKASRLIKKYIEPKKTRES</sequence>
<dbReference type="InterPro" id="IPR025944">
    <property type="entry name" value="Sigma_54_int_dom_CS"/>
</dbReference>
<organism evidence="10 11">
    <name type="scientific">Psychrilyobacter piezotolerans</name>
    <dbReference type="NCBI Taxonomy" id="2293438"/>
    <lineage>
        <taxon>Bacteria</taxon>
        <taxon>Fusobacteriati</taxon>
        <taxon>Fusobacteriota</taxon>
        <taxon>Fusobacteriia</taxon>
        <taxon>Fusobacteriales</taxon>
        <taxon>Fusobacteriaceae</taxon>
        <taxon>Psychrilyobacter</taxon>
    </lineage>
</organism>
<evidence type="ECO:0000256" key="7">
    <source>
        <dbReference type="ARBA" id="ARBA00029500"/>
    </source>
</evidence>
<evidence type="ECO:0000259" key="9">
    <source>
        <dbReference type="PROSITE" id="PS50112"/>
    </source>
</evidence>
<evidence type="ECO:0000256" key="6">
    <source>
        <dbReference type="ARBA" id="ARBA00023163"/>
    </source>
</evidence>
<protein>
    <recommendedName>
        <fullName evidence="7">HTH-type transcriptional regulatory protein TyrR</fullName>
    </recommendedName>
</protein>
<dbReference type="CDD" id="cd00130">
    <property type="entry name" value="PAS"/>
    <property type="match status" value="1"/>
</dbReference>
<dbReference type="PROSITE" id="PS00688">
    <property type="entry name" value="SIGMA54_INTERACT_3"/>
    <property type="match status" value="1"/>
</dbReference>
<dbReference type="PROSITE" id="PS50112">
    <property type="entry name" value="PAS"/>
    <property type="match status" value="1"/>
</dbReference>
<dbReference type="Pfam" id="PF18024">
    <property type="entry name" value="HTH_50"/>
    <property type="match status" value="1"/>
</dbReference>
<proteinExistence type="predicted"/>
<feature type="domain" description="PAS" evidence="9">
    <location>
        <begin position="8"/>
        <end position="62"/>
    </location>
</feature>
<dbReference type="SMART" id="SM00382">
    <property type="entry name" value="AAA"/>
    <property type="match status" value="1"/>
</dbReference>
<dbReference type="InterPro" id="IPR003593">
    <property type="entry name" value="AAA+_ATPase"/>
</dbReference>
<dbReference type="InterPro" id="IPR013656">
    <property type="entry name" value="PAS_4"/>
</dbReference>
<accession>A0ABX9KFY0</accession>
<dbReference type="InterPro" id="IPR030828">
    <property type="entry name" value="HTH_TyrR"/>
</dbReference>
<dbReference type="PROSITE" id="PS50045">
    <property type="entry name" value="SIGMA54_INTERACT_4"/>
    <property type="match status" value="1"/>
</dbReference>
<dbReference type="Gene3D" id="3.40.50.300">
    <property type="entry name" value="P-loop containing nucleotide triphosphate hydrolases"/>
    <property type="match status" value="1"/>
</dbReference>
<evidence type="ECO:0000256" key="4">
    <source>
        <dbReference type="ARBA" id="ARBA00023015"/>
    </source>
</evidence>
<comment type="caution">
    <text evidence="10">The sequence shown here is derived from an EMBL/GenBank/DDBJ whole genome shotgun (WGS) entry which is preliminary data.</text>
</comment>
<dbReference type="CDD" id="cd00009">
    <property type="entry name" value="AAA"/>
    <property type="match status" value="1"/>
</dbReference>
<evidence type="ECO:0000256" key="2">
    <source>
        <dbReference type="ARBA" id="ARBA00022797"/>
    </source>
</evidence>
<dbReference type="Pfam" id="PF08448">
    <property type="entry name" value="PAS_4"/>
    <property type="match status" value="1"/>
</dbReference>
<dbReference type="PROSITE" id="PS00676">
    <property type="entry name" value="SIGMA54_INTERACT_2"/>
    <property type="match status" value="1"/>
</dbReference>
<evidence type="ECO:0000256" key="5">
    <source>
        <dbReference type="ARBA" id="ARBA00023125"/>
    </source>
</evidence>
<dbReference type="Pfam" id="PF00158">
    <property type="entry name" value="Sigma54_activat"/>
    <property type="match status" value="1"/>
</dbReference>
<dbReference type="InterPro" id="IPR025943">
    <property type="entry name" value="Sigma_54_int_dom_ATP-bd_2"/>
</dbReference>
<dbReference type="Gene3D" id="1.10.8.60">
    <property type="match status" value="1"/>
</dbReference>
<dbReference type="SUPFAM" id="SSF55785">
    <property type="entry name" value="PYP-like sensor domain (PAS domain)"/>
    <property type="match status" value="1"/>
</dbReference>
<dbReference type="PROSITE" id="PS00675">
    <property type="entry name" value="SIGMA54_INTERACT_1"/>
    <property type="match status" value="1"/>
</dbReference>
<evidence type="ECO:0000256" key="3">
    <source>
        <dbReference type="ARBA" id="ARBA00022840"/>
    </source>
</evidence>
<dbReference type="Gene3D" id="3.30.450.20">
    <property type="entry name" value="PAS domain"/>
    <property type="match status" value="1"/>
</dbReference>
<dbReference type="Gene3D" id="1.10.10.60">
    <property type="entry name" value="Homeodomain-like"/>
    <property type="match status" value="1"/>
</dbReference>
<dbReference type="InterPro" id="IPR025662">
    <property type="entry name" value="Sigma_54_int_dom_ATP-bd_1"/>
</dbReference>
<feature type="domain" description="Sigma-54 factor interaction" evidence="8">
    <location>
        <begin position="134"/>
        <end position="363"/>
    </location>
</feature>
<dbReference type="InterPro" id="IPR035965">
    <property type="entry name" value="PAS-like_dom_sf"/>
</dbReference>
<keyword evidence="11" id="KW-1185">Reference proteome</keyword>
<keyword evidence="3" id="KW-0067">ATP-binding</keyword>
<dbReference type="RefSeq" id="WP_114642686.1">
    <property type="nucleotide sequence ID" value="NZ_JAACIO010000018.1"/>
</dbReference>
<dbReference type="PANTHER" id="PTHR32071:SF57">
    <property type="entry name" value="C4-DICARBOXYLATE TRANSPORT TRANSCRIPTIONAL REGULATORY PROTEIN DCTD"/>
    <property type="match status" value="1"/>
</dbReference>
<dbReference type="Proteomes" id="UP000263486">
    <property type="component" value="Unassembled WGS sequence"/>
</dbReference>
<dbReference type="NCBIfam" id="TIGR04381">
    <property type="entry name" value="HTH_TypR"/>
    <property type="match status" value="1"/>
</dbReference>
<keyword evidence="6" id="KW-0804">Transcription</keyword>
<keyword evidence="5" id="KW-0238">DNA-binding</keyword>
<dbReference type="SMART" id="SM00091">
    <property type="entry name" value="PAS"/>
    <property type="match status" value="1"/>
</dbReference>
<keyword evidence="2" id="KW-0058">Aromatic hydrocarbons catabolism</keyword>
<dbReference type="SUPFAM" id="SSF52540">
    <property type="entry name" value="P-loop containing nucleoside triphosphate hydrolases"/>
    <property type="match status" value="1"/>
</dbReference>
<reference evidence="10 11" key="1">
    <citation type="submission" date="2018-08" db="EMBL/GenBank/DDBJ databases">
        <title>Draft genome sequence of Psychrilyobacter sp. strain SD5 isolated from Black Sea water.</title>
        <authorList>
            <person name="Yadav S."/>
            <person name="Villanueva L."/>
            <person name="Damste J.S.S."/>
        </authorList>
    </citation>
    <scope>NUCLEOTIDE SEQUENCE [LARGE SCALE GENOMIC DNA]</scope>
    <source>
        <strain evidence="10 11">SD5</strain>
    </source>
</reference>
<name>A0ABX9KFY0_9FUSO</name>
<dbReference type="InterPro" id="IPR027417">
    <property type="entry name" value="P-loop_NTPase"/>
</dbReference>
<evidence type="ECO:0000259" key="8">
    <source>
        <dbReference type="PROSITE" id="PS50045"/>
    </source>
</evidence>
<dbReference type="InterPro" id="IPR058031">
    <property type="entry name" value="AAA_lid_NorR"/>
</dbReference>
<evidence type="ECO:0000256" key="1">
    <source>
        <dbReference type="ARBA" id="ARBA00022741"/>
    </source>
</evidence>
<dbReference type="NCBIfam" id="TIGR00229">
    <property type="entry name" value="sensory_box"/>
    <property type="match status" value="1"/>
</dbReference>
<dbReference type="InterPro" id="IPR002078">
    <property type="entry name" value="Sigma_54_int"/>
</dbReference>
<evidence type="ECO:0000313" key="11">
    <source>
        <dbReference type="Proteomes" id="UP000263486"/>
    </source>
</evidence>
<evidence type="ECO:0000313" key="10">
    <source>
        <dbReference type="EMBL" id="REI40765.1"/>
    </source>
</evidence>